<reference evidence="2 3" key="1">
    <citation type="journal article" date="2016" name="Mol. Biol. Evol.">
        <title>Comparative Genomics of Early-Diverging Mushroom-Forming Fungi Provides Insights into the Origins of Lignocellulose Decay Capabilities.</title>
        <authorList>
            <person name="Nagy L.G."/>
            <person name="Riley R."/>
            <person name="Tritt A."/>
            <person name="Adam C."/>
            <person name="Daum C."/>
            <person name="Floudas D."/>
            <person name="Sun H."/>
            <person name="Yadav J.S."/>
            <person name="Pangilinan J."/>
            <person name="Larsson K.H."/>
            <person name="Matsuura K."/>
            <person name="Barry K."/>
            <person name="Labutti K."/>
            <person name="Kuo R."/>
            <person name="Ohm R.A."/>
            <person name="Bhattacharya S.S."/>
            <person name="Shirouzu T."/>
            <person name="Yoshinaga Y."/>
            <person name="Martin F.M."/>
            <person name="Grigoriev I.V."/>
            <person name="Hibbett D.S."/>
        </authorList>
    </citation>
    <scope>NUCLEOTIDE SEQUENCE [LARGE SCALE GENOMIC DNA]</scope>
    <source>
        <strain evidence="2 3">CBS 109695</strain>
    </source>
</reference>
<dbReference type="OrthoDB" id="3257778at2759"/>
<name>A0A166NJ63_9AGAM</name>
<feature type="transmembrane region" description="Helical" evidence="1">
    <location>
        <begin position="6"/>
        <end position="29"/>
    </location>
</feature>
<keyword evidence="1" id="KW-0812">Transmembrane</keyword>
<feature type="transmembrane region" description="Helical" evidence="1">
    <location>
        <begin position="105"/>
        <end position="130"/>
    </location>
</feature>
<keyword evidence="1" id="KW-1133">Transmembrane helix</keyword>
<dbReference type="AlphaFoldDB" id="A0A166NJ63"/>
<proteinExistence type="predicted"/>
<feature type="transmembrane region" description="Helical" evidence="1">
    <location>
        <begin position="63"/>
        <end position="84"/>
    </location>
</feature>
<protein>
    <submittedName>
        <fullName evidence="2">Uncharacterized protein</fullName>
    </submittedName>
</protein>
<evidence type="ECO:0000313" key="3">
    <source>
        <dbReference type="Proteomes" id="UP000076532"/>
    </source>
</evidence>
<sequence>MTQNLLPIRILFHSAFALVYLPTIALTFVQDRWAGLISLSALGCLGIFAALDILSILRKVNQGAFLFIDLSAAVSLPLCLLNFIENSIENIRFSNPVVGITFLPIDLAATVIILGLTASYVLYIIIAAVMDKVHGNPFLPGYSDDPPPSSGTPQTVFCIGRRRTPTERTTVADHCASYIFQRSVFRKHAFEPTGWAIFRGIIAVYCFVGLLVFAAYTGYSAEETYASGGITIQETVVSNATVASKFDRHSEGVNFFYLSVAALTPVWQSIPPDFMVSRNWPKVPPGYLEFQNMTALATPSDAPNSQLWIDDSVPDYPWIEDYSFNVSWSGDVTLDTWVTVAAADGHTNSTQAIYSPGSPLFPFKDYVITQTIISYEMNGFPWLFLEPKFLSAVDRGSNKTTASFSCRWQTQRQLTHRELISSSSGPALFAQALSTFGGLYTSIDVVFAVIFGRTVLAILFGTRAISPFGLLGLITRHRFRRLINEQYPRLQEDIEHGGMAAYISEVAIDPGLVPNSTSAKLRARVATSSQAQASYAGDDAEEAGLISLRSMEPSNTSGKSSHSQLQLPYAIEAYEPARKHDYE</sequence>
<dbReference type="Proteomes" id="UP000076532">
    <property type="component" value="Unassembled WGS sequence"/>
</dbReference>
<feature type="transmembrane region" description="Helical" evidence="1">
    <location>
        <begin position="36"/>
        <end position="57"/>
    </location>
</feature>
<keyword evidence="3" id="KW-1185">Reference proteome</keyword>
<dbReference type="EMBL" id="KV417523">
    <property type="protein sequence ID" value="KZP25063.1"/>
    <property type="molecule type" value="Genomic_DNA"/>
</dbReference>
<feature type="transmembrane region" description="Helical" evidence="1">
    <location>
        <begin position="196"/>
        <end position="216"/>
    </location>
</feature>
<keyword evidence="1" id="KW-0472">Membrane</keyword>
<evidence type="ECO:0000313" key="2">
    <source>
        <dbReference type="EMBL" id="KZP25063.1"/>
    </source>
</evidence>
<accession>A0A166NJ63</accession>
<evidence type="ECO:0000256" key="1">
    <source>
        <dbReference type="SAM" id="Phobius"/>
    </source>
</evidence>
<organism evidence="2 3">
    <name type="scientific">Athelia psychrophila</name>
    <dbReference type="NCBI Taxonomy" id="1759441"/>
    <lineage>
        <taxon>Eukaryota</taxon>
        <taxon>Fungi</taxon>
        <taxon>Dikarya</taxon>
        <taxon>Basidiomycota</taxon>
        <taxon>Agaricomycotina</taxon>
        <taxon>Agaricomycetes</taxon>
        <taxon>Agaricomycetidae</taxon>
        <taxon>Atheliales</taxon>
        <taxon>Atheliaceae</taxon>
        <taxon>Athelia</taxon>
    </lineage>
</organism>
<gene>
    <name evidence="2" type="ORF">FIBSPDRAFT_1041838</name>
</gene>